<dbReference type="RefSeq" id="WP_074928829.1">
    <property type="nucleotide sequence ID" value="NZ_FPBL01000007.1"/>
</dbReference>
<keyword evidence="2" id="KW-0808">Transferase</keyword>
<dbReference type="CDD" id="cd05403">
    <property type="entry name" value="NT_KNTase_like"/>
    <property type="match status" value="1"/>
</dbReference>
<dbReference type="PANTHER" id="PTHR43852:SF3">
    <property type="entry name" value="NUCLEOTIDYLTRANSFERASE"/>
    <property type="match status" value="1"/>
</dbReference>
<dbReference type="Pfam" id="PF18765">
    <property type="entry name" value="Polbeta"/>
    <property type="match status" value="1"/>
</dbReference>
<reference evidence="2 3" key="1">
    <citation type="submission" date="2016-10" db="EMBL/GenBank/DDBJ databases">
        <authorList>
            <person name="de Groot N.N."/>
        </authorList>
    </citation>
    <scope>NUCLEOTIDE SEQUENCE [LARGE SCALE GENOMIC DNA]</scope>
    <source>
        <strain evidence="2 3">Nm24</strain>
    </source>
</reference>
<feature type="domain" description="Polymerase beta nucleotidyltransferase" evidence="1">
    <location>
        <begin position="12"/>
        <end position="101"/>
    </location>
</feature>
<evidence type="ECO:0000313" key="3">
    <source>
        <dbReference type="Proteomes" id="UP000183926"/>
    </source>
</evidence>
<name>A0A1I7I855_9PROT</name>
<dbReference type="EMBL" id="FPBL01000007">
    <property type="protein sequence ID" value="SFU69050.1"/>
    <property type="molecule type" value="Genomic_DNA"/>
</dbReference>
<protein>
    <submittedName>
        <fullName evidence="2">Predicted nucleotidyltransferase</fullName>
    </submittedName>
</protein>
<dbReference type="OrthoDB" id="9793109at2"/>
<evidence type="ECO:0000313" key="2">
    <source>
        <dbReference type="EMBL" id="SFU69050.1"/>
    </source>
</evidence>
<dbReference type="Gene3D" id="3.30.460.10">
    <property type="entry name" value="Beta Polymerase, domain 2"/>
    <property type="match status" value="1"/>
</dbReference>
<sequence length="135" mass="15016">MNQQETDKIDRQIQSVTDQFSDIKLVIIFGSVAAGKASLESDLDIAILAKKPLSAQNKISLINALAESTGRPIDLVDLSQAGEPLLGQILQRGRKISGKNQYYAELLSKHLIDQADFVPYQRRILAERRKAWIGK</sequence>
<dbReference type="InterPro" id="IPR041633">
    <property type="entry name" value="Polbeta"/>
</dbReference>
<accession>A0A1I7I855</accession>
<dbReference type="InterPro" id="IPR052930">
    <property type="entry name" value="TA_antitoxin_MntA"/>
</dbReference>
<organism evidence="2 3">
    <name type="scientific">Nitrosomonas eutropha</name>
    <dbReference type="NCBI Taxonomy" id="916"/>
    <lineage>
        <taxon>Bacteria</taxon>
        <taxon>Pseudomonadati</taxon>
        <taxon>Pseudomonadota</taxon>
        <taxon>Betaproteobacteria</taxon>
        <taxon>Nitrosomonadales</taxon>
        <taxon>Nitrosomonadaceae</taxon>
        <taxon>Nitrosomonas</taxon>
    </lineage>
</organism>
<dbReference type="GO" id="GO:0016740">
    <property type="term" value="F:transferase activity"/>
    <property type="evidence" value="ECO:0007669"/>
    <property type="project" value="UniProtKB-KW"/>
</dbReference>
<dbReference type="AlphaFoldDB" id="A0A1I7I855"/>
<evidence type="ECO:0000259" key="1">
    <source>
        <dbReference type="Pfam" id="PF18765"/>
    </source>
</evidence>
<dbReference type="PANTHER" id="PTHR43852">
    <property type="entry name" value="NUCLEOTIDYLTRANSFERASE"/>
    <property type="match status" value="1"/>
</dbReference>
<dbReference type="SUPFAM" id="SSF81301">
    <property type="entry name" value="Nucleotidyltransferase"/>
    <property type="match status" value="1"/>
</dbReference>
<dbReference type="NCBIfam" id="NF047752">
    <property type="entry name" value="MntA_antitoxin"/>
    <property type="match status" value="1"/>
</dbReference>
<dbReference type="InterPro" id="IPR043519">
    <property type="entry name" value="NT_sf"/>
</dbReference>
<gene>
    <name evidence="2" type="ORF">SAMN05216339_107106</name>
</gene>
<proteinExistence type="predicted"/>
<dbReference type="Proteomes" id="UP000183926">
    <property type="component" value="Unassembled WGS sequence"/>
</dbReference>